<evidence type="ECO:0000313" key="11">
    <source>
        <dbReference type="EMBL" id="KAL3232782.1"/>
    </source>
</evidence>
<evidence type="ECO:0000256" key="2">
    <source>
        <dbReference type="ARBA" id="ARBA00006075"/>
    </source>
</evidence>
<comment type="subunit">
    <text evidence="3">Component of the fork protection complex (FPC) consisting of TOF1 and CSM3.</text>
</comment>
<protein>
    <recommendedName>
        <fullName evidence="8">Chromosome segregation in meiosis protein</fullName>
    </recommendedName>
</protein>
<reference evidence="11 12" key="1">
    <citation type="submission" date="2024-05" db="EMBL/GenBank/DDBJ databases">
        <title>Long read based assembly of the Candida bracarensis genome reveals expanded adhesin content.</title>
        <authorList>
            <person name="Marcet-Houben M."/>
            <person name="Ksiezopolska E."/>
            <person name="Gabaldon T."/>
        </authorList>
    </citation>
    <scope>NUCLEOTIDE SEQUENCE [LARGE SCALE GENOMIC DNA]</scope>
    <source>
        <strain evidence="11 12">CBM6</strain>
    </source>
</reference>
<evidence type="ECO:0000313" key="12">
    <source>
        <dbReference type="Proteomes" id="UP001623330"/>
    </source>
</evidence>
<evidence type="ECO:0000256" key="5">
    <source>
        <dbReference type="ARBA" id="ARBA00022880"/>
    </source>
</evidence>
<comment type="function">
    <text evidence="8">Plays an important role in the control of DNA replication and the maintenance of replication fork stability.</text>
</comment>
<feature type="domain" description="Chromosome segregation in meiosis protein 3" evidence="10">
    <location>
        <begin position="53"/>
        <end position="134"/>
    </location>
</feature>
<dbReference type="Pfam" id="PF07962">
    <property type="entry name" value="Swi3"/>
    <property type="match status" value="1"/>
</dbReference>
<evidence type="ECO:0000256" key="4">
    <source>
        <dbReference type="ARBA" id="ARBA00022763"/>
    </source>
</evidence>
<dbReference type="PANTHER" id="PTHR13220">
    <property type="entry name" value="TIMELESS INTERACTING-RELATED"/>
    <property type="match status" value="1"/>
</dbReference>
<feature type="compositionally biased region" description="Polar residues" evidence="9">
    <location>
        <begin position="256"/>
        <end position="265"/>
    </location>
</feature>
<feature type="compositionally biased region" description="Polar residues" evidence="9">
    <location>
        <begin position="149"/>
        <end position="165"/>
    </location>
</feature>
<organism evidence="11 12">
    <name type="scientific">Nakaseomyces bracarensis</name>
    <dbReference type="NCBI Taxonomy" id="273131"/>
    <lineage>
        <taxon>Eukaryota</taxon>
        <taxon>Fungi</taxon>
        <taxon>Dikarya</taxon>
        <taxon>Ascomycota</taxon>
        <taxon>Saccharomycotina</taxon>
        <taxon>Saccharomycetes</taxon>
        <taxon>Saccharomycetales</taxon>
        <taxon>Saccharomycetaceae</taxon>
        <taxon>Nakaseomyces</taxon>
    </lineage>
</organism>
<keyword evidence="12" id="KW-1185">Reference proteome</keyword>
<gene>
    <name evidence="11" type="ORF">RNJ44_04698</name>
</gene>
<feature type="compositionally biased region" description="Polar residues" evidence="9">
    <location>
        <begin position="16"/>
        <end position="30"/>
    </location>
</feature>
<dbReference type="InterPro" id="IPR012923">
    <property type="entry name" value="Csm3"/>
</dbReference>
<name>A0ABR4NVN5_9SACH</name>
<dbReference type="PANTHER" id="PTHR13220:SF11">
    <property type="entry name" value="TIMELESS-INTERACTING PROTEIN"/>
    <property type="match status" value="1"/>
</dbReference>
<keyword evidence="6 8" id="KW-0539">Nucleus</keyword>
<feature type="compositionally biased region" description="Basic and acidic residues" evidence="9">
    <location>
        <begin position="166"/>
        <end position="181"/>
    </location>
</feature>
<dbReference type="InterPro" id="IPR040038">
    <property type="entry name" value="TIPIN/Csm3/Swi3"/>
</dbReference>
<comment type="caution">
    <text evidence="11">The sequence shown here is derived from an EMBL/GenBank/DDBJ whole genome shotgun (WGS) entry which is preliminary data.</text>
</comment>
<feature type="compositionally biased region" description="Polar residues" evidence="9">
    <location>
        <begin position="225"/>
        <end position="234"/>
    </location>
</feature>
<feature type="compositionally biased region" description="Acidic residues" evidence="9">
    <location>
        <begin position="266"/>
        <end position="282"/>
    </location>
</feature>
<evidence type="ECO:0000256" key="9">
    <source>
        <dbReference type="SAM" id="MobiDB-lite"/>
    </source>
</evidence>
<feature type="region of interest" description="Disordered" evidence="9">
    <location>
        <begin position="142"/>
        <end position="291"/>
    </location>
</feature>
<feature type="region of interest" description="Disordered" evidence="9">
    <location>
        <begin position="13"/>
        <end position="33"/>
    </location>
</feature>
<accession>A0ABR4NVN5</accession>
<evidence type="ECO:0000256" key="1">
    <source>
        <dbReference type="ARBA" id="ARBA00004123"/>
    </source>
</evidence>
<proteinExistence type="inferred from homology"/>
<comment type="subcellular location">
    <subcellularLocation>
        <location evidence="1 8">Nucleus</location>
    </subcellularLocation>
</comment>
<comment type="similarity">
    <text evidence="2 8">Belongs to the CSM3 family.</text>
</comment>
<keyword evidence="5" id="KW-0236">DNA replication inhibitor</keyword>
<feature type="compositionally biased region" description="Acidic residues" evidence="9">
    <location>
        <begin position="241"/>
        <end position="254"/>
    </location>
</feature>
<evidence type="ECO:0000256" key="6">
    <source>
        <dbReference type="ARBA" id="ARBA00023242"/>
    </source>
</evidence>
<sequence length="291" mass="32639">MDDEDMLMLGVGADELNTQPSETTQATDASDPTMIINDPTAVNTKKRRPQVRLTAEKLLSSRGLPYVAKNAPKRVRISKSKSTYENLSNIVQFYQLWAHELFPKARFKEFVRLCNSLGKSDIEVRNYRMEIFRRDMEAQFGGGPLEANEAQSSSQAPVTSTQNDGANKDIHSTRVPEEKTGGPRLFEEEDDDIYAETVLPSRASTDTTAVPEQSRGANKDKMSSEPPSSSTMVDQSRDNIGFDEEELLAMEEEMNNIATQKISQLDNEEDNDDQSMDEDEDAYNAMKELGF</sequence>
<evidence type="ECO:0000256" key="7">
    <source>
        <dbReference type="ARBA" id="ARBA00023306"/>
    </source>
</evidence>
<dbReference type="EMBL" id="JBEVYD010000005">
    <property type="protein sequence ID" value="KAL3232782.1"/>
    <property type="molecule type" value="Genomic_DNA"/>
</dbReference>
<evidence type="ECO:0000256" key="3">
    <source>
        <dbReference type="ARBA" id="ARBA00011217"/>
    </source>
</evidence>
<evidence type="ECO:0000259" key="10">
    <source>
        <dbReference type="Pfam" id="PF07962"/>
    </source>
</evidence>
<evidence type="ECO:0000256" key="8">
    <source>
        <dbReference type="RuleBase" id="RU366049"/>
    </source>
</evidence>
<feature type="compositionally biased region" description="Polar residues" evidence="9">
    <location>
        <begin position="202"/>
        <end position="211"/>
    </location>
</feature>
<keyword evidence="4 8" id="KW-0227">DNA damage</keyword>
<keyword evidence="7 8" id="KW-0131">Cell cycle</keyword>
<dbReference type="Proteomes" id="UP001623330">
    <property type="component" value="Unassembled WGS sequence"/>
</dbReference>